<feature type="domain" description="ABC transporter" evidence="4">
    <location>
        <begin position="1"/>
        <end position="215"/>
    </location>
</feature>
<organism evidence="5 6">
    <name type="scientific">Thermoproteota archaeon</name>
    <dbReference type="NCBI Taxonomy" id="2056631"/>
    <lineage>
        <taxon>Archaea</taxon>
        <taxon>Thermoproteota</taxon>
    </lineage>
</organism>
<dbReference type="GO" id="GO:0016887">
    <property type="term" value="F:ATP hydrolysis activity"/>
    <property type="evidence" value="ECO:0007669"/>
    <property type="project" value="InterPro"/>
</dbReference>
<dbReference type="EMBL" id="QMQY01000005">
    <property type="protein sequence ID" value="RLE51368.1"/>
    <property type="molecule type" value="Genomic_DNA"/>
</dbReference>
<dbReference type="Proteomes" id="UP000281962">
    <property type="component" value="Unassembled WGS sequence"/>
</dbReference>
<name>A0A497EXH4_9CREN</name>
<evidence type="ECO:0000313" key="5">
    <source>
        <dbReference type="EMBL" id="RLE51368.1"/>
    </source>
</evidence>
<dbReference type="PROSITE" id="PS50893">
    <property type="entry name" value="ABC_TRANSPORTER_2"/>
    <property type="match status" value="1"/>
</dbReference>
<comment type="caution">
    <text evidence="5">The sequence shown here is derived from an EMBL/GenBank/DDBJ whole genome shotgun (WGS) entry which is preliminary data.</text>
</comment>
<proteinExistence type="predicted"/>
<dbReference type="GO" id="GO:0005524">
    <property type="term" value="F:ATP binding"/>
    <property type="evidence" value="ECO:0007669"/>
    <property type="project" value="UniProtKB-KW"/>
</dbReference>
<accession>A0A497EXH4</accession>
<protein>
    <submittedName>
        <fullName evidence="5">ABC transporter ATP-binding protein</fullName>
    </submittedName>
</protein>
<reference evidence="5 6" key="1">
    <citation type="submission" date="2018-06" db="EMBL/GenBank/DDBJ databases">
        <title>Extensive metabolic versatility and redundancy in microbially diverse, dynamic hydrothermal sediments.</title>
        <authorList>
            <person name="Dombrowski N."/>
            <person name="Teske A."/>
            <person name="Baker B.J."/>
        </authorList>
    </citation>
    <scope>NUCLEOTIDE SEQUENCE [LARGE SCALE GENOMIC DNA]</scope>
    <source>
        <strain evidence="5">B30_G17</strain>
    </source>
</reference>
<keyword evidence="2" id="KW-0547">Nucleotide-binding</keyword>
<dbReference type="CDD" id="cd03219">
    <property type="entry name" value="ABC_Mj1267_LivG_branched"/>
    <property type="match status" value="1"/>
</dbReference>
<evidence type="ECO:0000256" key="2">
    <source>
        <dbReference type="ARBA" id="ARBA00022741"/>
    </source>
</evidence>
<dbReference type="Pfam" id="PF12399">
    <property type="entry name" value="BCA_ABC_TP_C"/>
    <property type="match status" value="1"/>
</dbReference>
<dbReference type="InterPro" id="IPR027417">
    <property type="entry name" value="P-loop_NTPase"/>
</dbReference>
<dbReference type="PANTHER" id="PTHR45772">
    <property type="entry name" value="CONSERVED COMPONENT OF ABC TRANSPORTER FOR NATURAL AMINO ACIDS-RELATED"/>
    <property type="match status" value="1"/>
</dbReference>
<keyword evidence="3 5" id="KW-0067">ATP-binding</keyword>
<evidence type="ECO:0000313" key="6">
    <source>
        <dbReference type="Proteomes" id="UP000281962"/>
    </source>
</evidence>
<gene>
    <name evidence="5" type="ORF">DRJ21_00270</name>
</gene>
<evidence type="ECO:0000256" key="1">
    <source>
        <dbReference type="ARBA" id="ARBA00022448"/>
    </source>
</evidence>
<dbReference type="InterPro" id="IPR003593">
    <property type="entry name" value="AAA+_ATPase"/>
</dbReference>
<keyword evidence="1" id="KW-0813">Transport</keyword>
<sequence>MNKGEIVGLIGPNGAGKTTLFNIISGFIPPTSGSIKFMGVEVTKLKPHQICKLGIGRTFQIVKPFMNTTVIENVIAGALFGGKEKMDLDEARRVAKEFLEFVGLKHKMNVLAKNLNIVERKFVEISRALATRPKLLLLDEPLAGLNPAETMEATKLIRRIRDELGITVFWIEHVMKAIMNAAERIIVLHYGEKIAEGTPKEIARNRRVIEAYLGEEYIG</sequence>
<evidence type="ECO:0000256" key="3">
    <source>
        <dbReference type="ARBA" id="ARBA00022840"/>
    </source>
</evidence>
<dbReference type="InterPro" id="IPR032823">
    <property type="entry name" value="BCA_ABC_TP_C"/>
</dbReference>
<dbReference type="SUPFAM" id="SSF52540">
    <property type="entry name" value="P-loop containing nucleoside triphosphate hydrolases"/>
    <property type="match status" value="1"/>
</dbReference>
<dbReference type="GO" id="GO:0005886">
    <property type="term" value="C:plasma membrane"/>
    <property type="evidence" value="ECO:0007669"/>
    <property type="project" value="TreeGrafter"/>
</dbReference>
<dbReference type="SMART" id="SM00382">
    <property type="entry name" value="AAA"/>
    <property type="match status" value="1"/>
</dbReference>
<dbReference type="InterPro" id="IPR003439">
    <property type="entry name" value="ABC_transporter-like_ATP-bd"/>
</dbReference>
<dbReference type="Pfam" id="PF00005">
    <property type="entry name" value="ABC_tran"/>
    <property type="match status" value="1"/>
</dbReference>
<evidence type="ECO:0000259" key="4">
    <source>
        <dbReference type="PROSITE" id="PS50893"/>
    </source>
</evidence>
<dbReference type="PANTHER" id="PTHR45772:SF8">
    <property type="entry name" value="HIGH-AFFINITY BRANCHED-CHAIN AMINO ACID TRANSPORT ATP-BINDING PROTEIN"/>
    <property type="match status" value="1"/>
</dbReference>
<dbReference type="InterPro" id="IPR051120">
    <property type="entry name" value="ABC_AA/LPS_Transport"/>
</dbReference>
<dbReference type="Gene3D" id="3.40.50.300">
    <property type="entry name" value="P-loop containing nucleotide triphosphate hydrolases"/>
    <property type="match status" value="1"/>
</dbReference>
<dbReference type="AlphaFoldDB" id="A0A497EXH4"/>